<name>A0AAW5N610_9BACT</name>
<feature type="compositionally biased region" description="Basic and acidic residues" evidence="4">
    <location>
        <begin position="12"/>
        <end position="21"/>
    </location>
</feature>
<evidence type="ECO:0000256" key="4">
    <source>
        <dbReference type="SAM" id="MobiDB-lite"/>
    </source>
</evidence>
<feature type="repeat" description="TPR" evidence="3">
    <location>
        <begin position="263"/>
        <end position="296"/>
    </location>
</feature>
<sequence length="314" mass="35522">MGLLSSLFGGKSSEEKQTATQEDKNFDTLKYDGIRARNIHQLPYAIKCFENAIRLKEEPETMMLLANAYLQTDATDNARTILDRLVEIQPERSENQLALARVCYLQADYKSMDTACQNAIKLDENNATAYYMAAQAFRGLQNPIQAIVMLTKATVLNENYLEAYLLRAEVLWDMRQANDSLEDIERVLSIHPENEDALLLKGKIQAALGDKDAAFKAFDQVLENNPFNENAYLLKGELDIELKELDAAIENYTEAIELMPENARLYQERGRARLLKGDKEGSIEDMKKAISLDPEKENLINGNFQNFEAPASPL</sequence>
<feature type="compositionally biased region" description="Low complexity" evidence="4">
    <location>
        <begin position="1"/>
        <end position="11"/>
    </location>
</feature>
<dbReference type="Pfam" id="PF13432">
    <property type="entry name" value="TPR_16"/>
    <property type="match status" value="1"/>
</dbReference>
<dbReference type="RefSeq" id="WP_258335475.1">
    <property type="nucleotide sequence ID" value="NZ_CAUCAW010000036.1"/>
</dbReference>
<dbReference type="Gene3D" id="1.25.40.10">
    <property type="entry name" value="Tetratricopeptide repeat domain"/>
    <property type="match status" value="4"/>
</dbReference>
<dbReference type="Pfam" id="PF12895">
    <property type="entry name" value="ANAPC3"/>
    <property type="match status" value="1"/>
</dbReference>
<dbReference type="Proteomes" id="UP001204579">
    <property type="component" value="Unassembled WGS sequence"/>
</dbReference>
<reference evidence="5 6" key="1">
    <citation type="submission" date="2022-08" db="EMBL/GenBank/DDBJ databases">
        <authorList>
            <person name="Zeman M."/>
            <person name="Kubasova T."/>
        </authorList>
    </citation>
    <scope>NUCLEOTIDE SEQUENCE [LARGE SCALE GENOMIC DNA]</scope>
    <source>
        <strain evidence="5 6">ET62</strain>
    </source>
</reference>
<evidence type="ECO:0000313" key="6">
    <source>
        <dbReference type="Proteomes" id="UP001204579"/>
    </source>
</evidence>
<evidence type="ECO:0000256" key="1">
    <source>
        <dbReference type="ARBA" id="ARBA00022737"/>
    </source>
</evidence>
<gene>
    <name evidence="5" type="ORF">NW209_04130</name>
</gene>
<feature type="repeat" description="TPR" evidence="3">
    <location>
        <begin position="59"/>
        <end position="92"/>
    </location>
</feature>
<feature type="region of interest" description="Disordered" evidence="4">
    <location>
        <begin position="1"/>
        <end position="21"/>
    </location>
</feature>
<keyword evidence="2 3" id="KW-0802">TPR repeat</keyword>
<dbReference type="EMBL" id="JANRHJ010000003">
    <property type="protein sequence ID" value="MCR8873218.1"/>
    <property type="molecule type" value="Genomic_DNA"/>
</dbReference>
<dbReference type="PROSITE" id="PS50005">
    <property type="entry name" value="TPR"/>
    <property type="match status" value="4"/>
</dbReference>
<keyword evidence="1" id="KW-0677">Repeat</keyword>
<evidence type="ECO:0000313" key="5">
    <source>
        <dbReference type="EMBL" id="MCR8873218.1"/>
    </source>
</evidence>
<evidence type="ECO:0000256" key="2">
    <source>
        <dbReference type="ARBA" id="ARBA00022803"/>
    </source>
</evidence>
<evidence type="ECO:0000256" key="3">
    <source>
        <dbReference type="PROSITE-ProRule" id="PRU00339"/>
    </source>
</evidence>
<feature type="repeat" description="TPR" evidence="3">
    <location>
        <begin position="229"/>
        <end position="262"/>
    </location>
</feature>
<accession>A0AAW5N610</accession>
<organism evidence="5 6">
    <name type="scientific">Phocaeicola barnesiae</name>
    <dbReference type="NCBI Taxonomy" id="376804"/>
    <lineage>
        <taxon>Bacteria</taxon>
        <taxon>Pseudomonadati</taxon>
        <taxon>Bacteroidota</taxon>
        <taxon>Bacteroidia</taxon>
        <taxon>Bacteroidales</taxon>
        <taxon>Bacteroidaceae</taxon>
        <taxon>Phocaeicola</taxon>
    </lineage>
</organism>
<dbReference type="InterPro" id="IPR050498">
    <property type="entry name" value="Ycf3"/>
</dbReference>
<dbReference type="InterPro" id="IPR011990">
    <property type="entry name" value="TPR-like_helical_dom_sf"/>
</dbReference>
<dbReference type="PANTHER" id="PTHR44858">
    <property type="entry name" value="TETRATRICOPEPTIDE REPEAT PROTEIN 6"/>
    <property type="match status" value="1"/>
</dbReference>
<proteinExistence type="predicted"/>
<dbReference type="AlphaFoldDB" id="A0AAW5N610"/>
<dbReference type="Pfam" id="PF13414">
    <property type="entry name" value="TPR_11"/>
    <property type="match status" value="1"/>
</dbReference>
<dbReference type="SMART" id="SM00028">
    <property type="entry name" value="TPR"/>
    <property type="match status" value="7"/>
</dbReference>
<dbReference type="SUPFAM" id="SSF48452">
    <property type="entry name" value="TPR-like"/>
    <property type="match status" value="2"/>
</dbReference>
<feature type="repeat" description="TPR" evidence="3">
    <location>
        <begin position="195"/>
        <end position="228"/>
    </location>
</feature>
<keyword evidence="6" id="KW-1185">Reference proteome</keyword>
<dbReference type="PANTHER" id="PTHR44858:SF1">
    <property type="entry name" value="UDP-N-ACETYLGLUCOSAMINE--PEPTIDE N-ACETYLGLUCOSAMINYLTRANSFERASE SPINDLY-RELATED"/>
    <property type="match status" value="1"/>
</dbReference>
<protein>
    <submittedName>
        <fullName evidence="5">Tetratricopeptide repeat protein</fullName>
    </submittedName>
</protein>
<comment type="caution">
    <text evidence="5">The sequence shown here is derived from an EMBL/GenBank/DDBJ whole genome shotgun (WGS) entry which is preliminary data.</text>
</comment>
<dbReference type="InterPro" id="IPR019734">
    <property type="entry name" value="TPR_rpt"/>
</dbReference>